<evidence type="ECO:0000313" key="2">
    <source>
        <dbReference type="Proteomes" id="UP000836404"/>
    </source>
</evidence>
<name>A0A9N8QK31_9BASI</name>
<dbReference type="EMBL" id="CAJHJF010000374">
    <property type="protein sequence ID" value="CAD6901106.1"/>
    <property type="molecule type" value="Genomic_DNA"/>
</dbReference>
<protein>
    <submittedName>
        <fullName evidence="1">Uncharacterized protein</fullName>
    </submittedName>
</protein>
<keyword evidence="2" id="KW-1185">Reference proteome</keyword>
<dbReference type="AlphaFoldDB" id="A0A9N8QK31"/>
<feature type="non-terminal residue" evidence="1">
    <location>
        <position position="1"/>
    </location>
</feature>
<organism evidence="1 2">
    <name type="scientific">Tilletia laevis</name>
    <dbReference type="NCBI Taxonomy" id="157183"/>
    <lineage>
        <taxon>Eukaryota</taxon>
        <taxon>Fungi</taxon>
        <taxon>Dikarya</taxon>
        <taxon>Basidiomycota</taxon>
        <taxon>Ustilaginomycotina</taxon>
        <taxon>Exobasidiomycetes</taxon>
        <taxon>Tilletiales</taxon>
        <taxon>Tilletiaceae</taxon>
        <taxon>Tilletia</taxon>
    </lineage>
</organism>
<reference evidence="1 2" key="1">
    <citation type="submission" date="2020-10" db="EMBL/GenBank/DDBJ databases">
        <authorList>
            <person name="Sedaghatjoo S."/>
        </authorList>
    </citation>
    <scope>NUCLEOTIDE SEQUENCE [LARGE SCALE GENOMIC DNA]</scope>
    <source>
        <strain evidence="1 2">LLFL</strain>
    </source>
</reference>
<sequence>GNASKYSEHQSASGAKDVIVEDITDILFESRRVLSGKAPDHPRTPTHPQTKKAILNELLHEARALQSGAWHNALLQLSGQ</sequence>
<comment type="caution">
    <text evidence="1">The sequence shown here is derived from an EMBL/GenBank/DDBJ whole genome shotgun (WGS) entry which is preliminary data.</text>
</comment>
<accession>A0A9N8QK31</accession>
<dbReference type="Proteomes" id="UP000836404">
    <property type="component" value="Unassembled WGS sequence"/>
</dbReference>
<gene>
    <name evidence="1" type="ORF">JKILLFL_G2727</name>
</gene>
<proteinExistence type="predicted"/>
<evidence type="ECO:0000313" key="1">
    <source>
        <dbReference type="EMBL" id="CAD6901106.1"/>
    </source>
</evidence>